<dbReference type="GO" id="GO:0005793">
    <property type="term" value="C:endoplasmic reticulum-Golgi intermediate compartment"/>
    <property type="evidence" value="ECO:0007669"/>
    <property type="project" value="TreeGrafter"/>
</dbReference>
<organism evidence="15 16">
    <name type="scientific">Brassicogethes aeneus</name>
    <name type="common">Rape pollen beetle</name>
    <name type="synonym">Meligethes aeneus</name>
    <dbReference type="NCBI Taxonomy" id="1431903"/>
    <lineage>
        <taxon>Eukaryota</taxon>
        <taxon>Metazoa</taxon>
        <taxon>Ecdysozoa</taxon>
        <taxon>Arthropoda</taxon>
        <taxon>Hexapoda</taxon>
        <taxon>Insecta</taxon>
        <taxon>Pterygota</taxon>
        <taxon>Neoptera</taxon>
        <taxon>Endopterygota</taxon>
        <taxon>Coleoptera</taxon>
        <taxon>Polyphaga</taxon>
        <taxon>Cucujiformia</taxon>
        <taxon>Nitidulidae</taxon>
        <taxon>Meligethinae</taxon>
        <taxon>Brassicogethes</taxon>
    </lineage>
</organism>
<evidence type="ECO:0000256" key="6">
    <source>
        <dbReference type="ARBA" id="ARBA00022989"/>
    </source>
</evidence>
<dbReference type="EMBL" id="OV121135">
    <property type="protein sequence ID" value="CAH0555313.1"/>
    <property type="molecule type" value="Genomic_DNA"/>
</dbReference>
<dbReference type="InterPro" id="IPR005052">
    <property type="entry name" value="Lectin_leg"/>
</dbReference>
<dbReference type="InterPro" id="IPR051136">
    <property type="entry name" value="Intracellular_Lectin-GPT"/>
</dbReference>
<dbReference type="GO" id="GO:0046872">
    <property type="term" value="F:metal ion binding"/>
    <property type="evidence" value="ECO:0007669"/>
    <property type="project" value="UniProtKB-KW"/>
</dbReference>
<name>A0A9P0B2U4_BRAAE</name>
<keyword evidence="16" id="KW-1185">Reference proteome</keyword>
<keyword evidence="9" id="KW-1015">Disulfide bond</keyword>
<reference evidence="15" key="1">
    <citation type="submission" date="2021-12" db="EMBL/GenBank/DDBJ databases">
        <authorList>
            <person name="King R."/>
        </authorList>
    </citation>
    <scope>NUCLEOTIDE SEQUENCE</scope>
</reference>
<evidence type="ECO:0000256" key="7">
    <source>
        <dbReference type="ARBA" id="ARBA00023034"/>
    </source>
</evidence>
<evidence type="ECO:0000256" key="4">
    <source>
        <dbReference type="ARBA" id="ARBA00022729"/>
    </source>
</evidence>
<evidence type="ECO:0000256" key="9">
    <source>
        <dbReference type="ARBA" id="ARBA00023157"/>
    </source>
</evidence>
<evidence type="ECO:0000313" key="16">
    <source>
        <dbReference type="Proteomes" id="UP001154078"/>
    </source>
</evidence>
<accession>A0A9P0B2U4</accession>
<dbReference type="Pfam" id="PF03388">
    <property type="entry name" value="Lectin_leg-like"/>
    <property type="match status" value="1"/>
</dbReference>
<dbReference type="GO" id="GO:0005537">
    <property type="term" value="F:D-mannose binding"/>
    <property type="evidence" value="ECO:0007669"/>
    <property type="project" value="TreeGrafter"/>
</dbReference>
<keyword evidence="7" id="KW-0333">Golgi apparatus</keyword>
<dbReference type="OrthoDB" id="270293at2759"/>
<keyword evidence="8 12" id="KW-0472">Membrane</keyword>
<dbReference type="FunFam" id="2.60.120.200:FF:000017">
    <property type="entry name" value="Vesicular integral-membrane protein VIP36"/>
    <property type="match status" value="1"/>
</dbReference>
<dbReference type="GO" id="GO:0006888">
    <property type="term" value="P:endoplasmic reticulum to Golgi vesicle-mediated transport"/>
    <property type="evidence" value="ECO:0007669"/>
    <property type="project" value="TreeGrafter"/>
</dbReference>
<evidence type="ECO:0000256" key="11">
    <source>
        <dbReference type="ARBA" id="ARBA00046288"/>
    </source>
</evidence>
<dbReference type="PANTHER" id="PTHR12223">
    <property type="entry name" value="VESICULAR MANNOSE-BINDING LECTIN"/>
    <property type="match status" value="1"/>
</dbReference>
<feature type="transmembrane region" description="Helical" evidence="12">
    <location>
        <begin position="291"/>
        <end position="313"/>
    </location>
</feature>
<dbReference type="GO" id="GO:0005789">
    <property type="term" value="C:endoplasmic reticulum membrane"/>
    <property type="evidence" value="ECO:0007669"/>
    <property type="project" value="TreeGrafter"/>
</dbReference>
<gene>
    <name evidence="15" type="ORF">MELIAE_LOCUS6715</name>
</gene>
<comment type="subcellular location">
    <subcellularLocation>
        <location evidence="11">Endomembrane system</location>
        <topology evidence="11">Single-pass type I membrane protein</topology>
    </subcellularLocation>
    <subcellularLocation>
        <location evidence="1">Golgi apparatus membrane</location>
        <topology evidence="1">Single-pass membrane protein</topology>
    </subcellularLocation>
</comment>
<dbReference type="InterPro" id="IPR013320">
    <property type="entry name" value="ConA-like_dom_sf"/>
</dbReference>
<keyword evidence="2 12" id="KW-0812">Transmembrane</keyword>
<feature type="chain" id="PRO_5040452886" description="L-type lectin-like domain-containing protein" evidence="13">
    <location>
        <begin position="22"/>
        <end position="325"/>
    </location>
</feature>
<evidence type="ECO:0000256" key="12">
    <source>
        <dbReference type="SAM" id="Phobius"/>
    </source>
</evidence>
<dbReference type="Proteomes" id="UP001154078">
    <property type="component" value="Chromosome 4"/>
</dbReference>
<evidence type="ECO:0000256" key="2">
    <source>
        <dbReference type="ARBA" id="ARBA00022692"/>
    </source>
</evidence>
<evidence type="ECO:0000256" key="13">
    <source>
        <dbReference type="SAM" id="SignalP"/>
    </source>
</evidence>
<sequence length="325" mass="36940">MHLRSFTASLFSFILINLSNAQWNTKDFMKREHSLIKPYYGSGIDIPFWQFTGNTIVTPNHIRLTDDSQSKRGALWNSVPVSVRHWDLQVQFKVHGKGKDLFGDGFAIWYAKEPMVDGTIFGSKDYFQGLAIILDTYSNHNGPHNHQHPYISAMINNGSLHYDHDRDGTHTQLAGCEAKFRNMDYDTHLSVKYEGDVLTVSTDIENKAAWKECFQVKGVKLPTGYFVGLTATTGDLSDNHDIMSVRLFELDSPNNQIDEDRSNIVPSATFFEPPRDHIEDPKPSSLSGIKIFLLMLLGSIAVVACVVIGIMFYQKHQEKSRKRFY</sequence>
<dbReference type="AlphaFoldDB" id="A0A9P0B2U4"/>
<dbReference type="SUPFAM" id="SSF49899">
    <property type="entry name" value="Concanavalin A-like lectins/glucanases"/>
    <property type="match status" value="1"/>
</dbReference>
<evidence type="ECO:0000256" key="10">
    <source>
        <dbReference type="ARBA" id="ARBA00023180"/>
    </source>
</evidence>
<feature type="domain" description="L-type lectin-like" evidence="14">
    <location>
        <begin position="27"/>
        <end position="250"/>
    </location>
</feature>
<dbReference type="GO" id="GO:0030134">
    <property type="term" value="C:COPII-coated ER to Golgi transport vesicle"/>
    <property type="evidence" value="ECO:0007669"/>
    <property type="project" value="TreeGrafter"/>
</dbReference>
<keyword evidence="3" id="KW-0479">Metal-binding</keyword>
<proteinExistence type="predicted"/>
<dbReference type="GO" id="GO:0000139">
    <property type="term" value="C:Golgi membrane"/>
    <property type="evidence" value="ECO:0007669"/>
    <property type="project" value="UniProtKB-SubCell"/>
</dbReference>
<evidence type="ECO:0000256" key="3">
    <source>
        <dbReference type="ARBA" id="ARBA00022723"/>
    </source>
</evidence>
<dbReference type="PANTHER" id="PTHR12223:SF45">
    <property type="entry name" value="RE50040P"/>
    <property type="match status" value="1"/>
</dbReference>
<evidence type="ECO:0000256" key="1">
    <source>
        <dbReference type="ARBA" id="ARBA00004194"/>
    </source>
</evidence>
<keyword evidence="5" id="KW-0430">Lectin</keyword>
<evidence type="ECO:0000256" key="5">
    <source>
        <dbReference type="ARBA" id="ARBA00022734"/>
    </source>
</evidence>
<dbReference type="Gene3D" id="2.60.120.200">
    <property type="match status" value="1"/>
</dbReference>
<protein>
    <recommendedName>
        <fullName evidence="14">L-type lectin-like domain-containing protein</fullName>
    </recommendedName>
</protein>
<dbReference type="PROSITE" id="PS51328">
    <property type="entry name" value="L_LECTIN_LIKE"/>
    <property type="match status" value="1"/>
</dbReference>
<feature type="signal peptide" evidence="13">
    <location>
        <begin position="1"/>
        <end position="21"/>
    </location>
</feature>
<evidence type="ECO:0000313" key="15">
    <source>
        <dbReference type="EMBL" id="CAH0555313.1"/>
    </source>
</evidence>
<evidence type="ECO:0000259" key="14">
    <source>
        <dbReference type="PROSITE" id="PS51328"/>
    </source>
</evidence>
<keyword evidence="10" id="KW-0325">Glycoprotein</keyword>
<keyword evidence="4 13" id="KW-0732">Signal</keyword>
<keyword evidence="6 12" id="KW-1133">Transmembrane helix</keyword>
<evidence type="ECO:0000256" key="8">
    <source>
        <dbReference type="ARBA" id="ARBA00023136"/>
    </source>
</evidence>